<sequence>MISTIIGETTTDHAERFRKPQTGTLHEAGCTSLEYASCVWFMAPSSWHDGIEDPRSKVVEVHKATEATEVAEAIEVAKAAKVVEVVETAKVVEAKVVEVVEAAKFVEANEISSHLIKESDREYVEASNHHNPCKTSNTETSIIIINVPREPTNTAPVTSLQDQVGSSLSVVPVPTQTPTCCQLPESPVLSLENALSPFPTPVPSMLESQSPIQSSVPESNSASVPVSELPRLESNLQTCSTTNNNYDAPNTECIKPAVRDPIVTRSHHNIFKPKKTFVATKHELQENLEPSTITQALKISHWRDACSAEFNALMNNGTWTLVPRDTHTNLGNQ</sequence>
<reference evidence="2 3" key="1">
    <citation type="journal article" date="2022" name="Nat. Genet.">
        <title>Improved pea reference genome and pan-genome highlight genomic features and evolutionary characteristics.</title>
        <authorList>
            <person name="Yang T."/>
            <person name="Liu R."/>
            <person name="Luo Y."/>
            <person name="Hu S."/>
            <person name="Wang D."/>
            <person name="Wang C."/>
            <person name="Pandey M.K."/>
            <person name="Ge S."/>
            <person name="Xu Q."/>
            <person name="Li N."/>
            <person name="Li G."/>
            <person name="Huang Y."/>
            <person name="Saxena R.K."/>
            <person name="Ji Y."/>
            <person name="Li M."/>
            <person name="Yan X."/>
            <person name="He Y."/>
            <person name="Liu Y."/>
            <person name="Wang X."/>
            <person name="Xiang C."/>
            <person name="Varshney R.K."/>
            <person name="Ding H."/>
            <person name="Gao S."/>
            <person name="Zong X."/>
        </authorList>
    </citation>
    <scope>NUCLEOTIDE SEQUENCE [LARGE SCALE GENOMIC DNA]</scope>
    <source>
        <strain evidence="2 3">cv. Zhongwan 6</strain>
    </source>
</reference>
<name>A0A9D4XYR3_PEA</name>
<dbReference type="AlphaFoldDB" id="A0A9D4XYR3"/>
<comment type="caution">
    <text evidence="2">The sequence shown here is derived from an EMBL/GenBank/DDBJ whole genome shotgun (WGS) entry which is preliminary data.</text>
</comment>
<protein>
    <submittedName>
        <fullName evidence="2">Uncharacterized protein</fullName>
    </submittedName>
</protein>
<accession>A0A9D4XYR3</accession>
<keyword evidence="3" id="KW-1185">Reference proteome</keyword>
<dbReference type="Gramene" id="Psat03G0288400-T1">
    <property type="protein sequence ID" value="KAI5427645.1"/>
    <property type="gene ID" value="KIW84_032884"/>
</dbReference>
<organism evidence="2 3">
    <name type="scientific">Pisum sativum</name>
    <name type="common">Garden pea</name>
    <name type="synonym">Lathyrus oleraceus</name>
    <dbReference type="NCBI Taxonomy" id="3888"/>
    <lineage>
        <taxon>Eukaryota</taxon>
        <taxon>Viridiplantae</taxon>
        <taxon>Streptophyta</taxon>
        <taxon>Embryophyta</taxon>
        <taxon>Tracheophyta</taxon>
        <taxon>Spermatophyta</taxon>
        <taxon>Magnoliopsida</taxon>
        <taxon>eudicotyledons</taxon>
        <taxon>Gunneridae</taxon>
        <taxon>Pentapetalae</taxon>
        <taxon>rosids</taxon>
        <taxon>fabids</taxon>
        <taxon>Fabales</taxon>
        <taxon>Fabaceae</taxon>
        <taxon>Papilionoideae</taxon>
        <taxon>50 kb inversion clade</taxon>
        <taxon>NPAAA clade</taxon>
        <taxon>Hologalegina</taxon>
        <taxon>IRL clade</taxon>
        <taxon>Fabeae</taxon>
        <taxon>Lathyrus</taxon>
    </lineage>
</organism>
<dbReference type="EMBL" id="JAMSHJ010000003">
    <property type="protein sequence ID" value="KAI5427645.1"/>
    <property type="molecule type" value="Genomic_DNA"/>
</dbReference>
<evidence type="ECO:0000256" key="1">
    <source>
        <dbReference type="SAM" id="MobiDB-lite"/>
    </source>
</evidence>
<proteinExistence type="predicted"/>
<evidence type="ECO:0000313" key="2">
    <source>
        <dbReference type="EMBL" id="KAI5427645.1"/>
    </source>
</evidence>
<dbReference type="Proteomes" id="UP001058974">
    <property type="component" value="Chromosome 3"/>
</dbReference>
<gene>
    <name evidence="2" type="ORF">KIW84_032884</name>
</gene>
<feature type="compositionally biased region" description="Polar residues" evidence="1">
    <location>
        <begin position="206"/>
        <end position="223"/>
    </location>
</feature>
<feature type="region of interest" description="Disordered" evidence="1">
    <location>
        <begin position="204"/>
        <end position="223"/>
    </location>
</feature>
<evidence type="ECO:0000313" key="3">
    <source>
        <dbReference type="Proteomes" id="UP001058974"/>
    </source>
</evidence>